<evidence type="ECO:0000313" key="13">
    <source>
        <dbReference type="Proteomes" id="UP000306420"/>
    </source>
</evidence>
<dbReference type="RefSeq" id="WP_138403584.1">
    <property type="nucleotide sequence ID" value="NZ_VBSP01000002.1"/>
</dbReference>
<evidence type="ECO:0000256" key="5">
    <source>
        <dbReference type="ARBA" id="ARBA00022806"/>
    </source>
</evidence>
<evidence type="ECO:0000256" key="6">
    <source>
        <dbReference type="ARBA" id="ARBA00022839"/>
    </source>
</evidence>
<evidence type="ECO:0000313" key="12">
    <source>
        <dbReference type="EMBL" id="TLQ49302.1"/>
    </source>
</evidence>
<feature type="compositionally biased region" description="Basic residues" evidence="10">
    <location>
        <begin position="633"/>
        <end position="642"/>
    </location>
</feature>
<dbReference type="InterPro" id="IPR011604">
    <property type="entry name" value="PDDEXK-like_dom_sf"/>
</dbReference>
<evidence type="ECO:0000256" key="9">
    <source>
        <dbReference type="ARBA" id="ARBA00023204"/>
    </source>
</evidence>
<keyword evidence="1" id="KW-0540">Nuclease</keyword>
<keyword evidence="6" id="KW-0269">Exonuclease</keyword>
<dbReference type="Proteomes" id="UP000306420">
    <property type="component" value="Unassembled WGS sequence"/>
</dbReference>
<keyword evidence="5" id="KW-0347">Helicase</keyword>
<protein>
    <submittedName>
        <fullName evidence="12">NTP-binding protein</fullName>
    </submittedName>
</protein>
<dbReference type="Pfam" id="PF13479">
    <property type="entry name" value="AAA_24"/>
    <property type="match status" value="1"/>
</dbReference>
<evidence type="ECO:0000256" key="10">
    <source>
        <dbReference type="SAM" id="MobiDB-lite"/>
    </source>
</evidence>
<dbReference type="InterPro" id="IPR027417">
    <property type="entry name" value="P-loop_NTPase"/>
</dbReference>
<dbReference type="GO" id="GO:0005524">
    <property type="term" value="F:ATP binding"/>
    <property type="evidence" value="ECO:0007669"/>
    <property type="project" value="UniProtKB-KW"/>
</dbReference>
<dbReference type="AlphaFoldDB" id="A0A5R9EGM7"/>
<feature type="compositionally biased region" description="Basic and acidic residues" evidence="10">
    <location>
        <begin position="553"/>
        <end position="567"/>
    </location>
</feature>
<feature type="domain" description="PD-(D/E)XK endonuclease-like" evidence="11">
    <location>
        <begin position="8"/>
        <end position="239"/>
    </location>
</feature>
<evidence type="ECO:0000256" key="7">
    <source>
        <dbReference type="ARBA" id="ARBA00022840"/>
    </source>
</evidence>
<proteinExistence type="predicted"/>
<dbReference type="OrthoDB" id="5413799at2"/>
<feature type="compositionally biased region" description="Basic and acidic residues" evidence="10">
    <location>
        <begin position="608"/>
        <end position="621"/>
    </location>
</feature>
<feature type="region of interest" description="Disordered" evidence="10">
    <location>
        <begin position="538"/>
        <end position="642"/>
    </location>
</feature>
<accession>A0A5R9EGM7</accession>
<dbReference type="GO" id="GO:0004386">
    <property type="term" value="F:helicase activity"/>
    <property type="evidence" value="ECO:0007669"/>
    <property type="project" value="UniProtKB-KW"/>
</dbReference>
<keyword evidence="4" id="KW-0378">Hydrolase</keyword>
<dbReference type="EMBL" id="VBSP01000002">
    <property type="protein sequence ID" value="TLQ49302.1"/>
    <property type="molecule type" value="Genomic_DNA"/>
</dbReference>
<dbReference type="InterPro" id="IPR038726">
    <property type="entry name" value="PDDEXK_AddAB-type"/>
</dbReference>
<dbReference type="Gene3D" id="3.90.320.10">
    <property type="match status" value="1"/>
</dbReference>
<evidence type="ECO:0000256" key="4">
    <source>
        <dbReference type="ARBA" id="ARBA00022801"/>
    </source>
</evidence>
<dbReference type="SUPFAM" id="SSF52540">
    <property type="entry name" value="P-loop containing nucleoside triphosphate hydrolases"/>
    <property type="match status" value="1"/>
</dbReference>
<name>A0A5R9EGM7_9LACT</name>
<keyword evidence="9" id="KW-0234">DNA repair</keyword>
<organism evidence="12 13">
    <name type="scientific">Ruoffia tabacinasalis</name>
    <dbReference type="NCBI Taxonomy" id="87458"/>
    <lineage>
        <taxon>Bacteria</taxon>
        <taxon>Bacillati</taxon>
        <taxon>Bacillota</taxon>
        <taxon>Bacilli</taxon>
        <taxon>Lactobacillales</taxon>
        <taxon>Aerococcaceae</taxon>
        <taxon>Ruoffia</taxon>
    </lineage>
</organism>
<keyword evidence="7" id="KW-0067">ATP-binding</keyword>
<keyword evidence="2" id="KW-0547">Nucleotide-binding</keyword>
<evidence type="ECO:0000256" key="1">
    <source>
        <dbReference type="ARBA" id="ARBA00022722"/>
    </source>
</evidence>
<evidence type="ECO:0000256" key="2">
    <source>
        <dbReference type="ARBA" id="ARBA00022741"/>
    </source>
</evidence>
<evidence type="ECO:0000256" key="3">
    <source>
        <dbReference type="ARBA" id="ARBA00022763"/>
    </source>
</evidence>
<reference evidence="12 13" key="1">
    <citation type="submission" date="2019-05" db="EMBL/GenBank/DDBJ databases">
        <title>The metagenome of a microbial culture collection derived from dairy environment covers the genomic content of the human microbiome.</title>
        <authorList>
            <person name="Roder T."/>
            <person name="Wuthrich D."/>
            <person name="Sattari Z."/>
            <person name="Von Ah U."/>
            <person name="Bar C."/>
            <person name="Ronchi F."/>
            <person name="Macpherson A.J."/>
            <person name="Ganal-Vonarburg S.C."/>
            <person name="Bruggmann R."/>
            <person name="Vergeres G."/>
        </authorList>
    </citation>
    <scope>NUCLEOTIDE SEQUENCE [LARGE SCALE GENOMIC DNA]</scope>
    <source>
        <strain evidence="12 13">FAM 24227</strain>
    </source>
</reference>
<dbReference type="GO" id="GO:0006281">
    <property type="term" value="P:DNA repair"/>
    <property type="evidence" value="ECO:0007669"/>
    <property type="project" value="UniProtKB-KW"/>
</dbReference>
<comment type="caution">
    <text evidence="12">The sequence shown here is derived from an EMBL/GenBank/DDBJ whole genome shotgun (WGS) entry which is preliminary data.</text>
</comment>
<evidence type="ECO:0000259" key="11">
    <source>
        <dbReference type="Pfam" id="PF12705"/>
    </source>
</evidence>
<keyword evidence="3" id="KW-0227">DNA damage</keyword>
<gene>
    <name evidence="12" type="ORF">FEZ33_01330</name>
</gene>
<sequence length="642" mass="74386">MTEVKPQYSYSRVDLYDRCPYHFKLRYIDKLTELTNYTGDNPLLLGTAMHEGIEHGVEYAIDKYLSSYPIVNDNHINETVKLEILIPKVQEWLSQFDGLDVIHEYEISTEDYRGYVDLIVRDKASGECMVVDFKYSNSIDAYRESNQLHVYKHQLAQLGFNITRLGYLFIEKVKIKYKKNESVYHFRKRIADVTRNAKLTFLPIEYDEHKSLAFDWSIKAIENETEWAKNPTGDCFACNAIEAKKEGRWTTITPPDYLETIQNEQGEIIMALPKNVRRDIQKVTKRIVWLYGPPFSGKTWFANSFPDVLMLNTDGNIKFVDAPYVNIADQVIKQGRVTDYKLAWDVLDETLLDLEKGDHDFKTVVFDLLEDLYTAARFKVYEDLDIDHESDNSFKAWDIVTTKFLSMVKRIINLDVENIIFISHEDTTKDFTKRSGDKISAIQPNLREKVALKVAGMVDIVGRVVANDDDRRLVFKSKSYVFSGGRIPNMSVDEIDLDYDEFINVYAQSNKGLAKPVKQEPTDLSNISDVEAVEEVKEAVEEKPTRTRRKKAEPKEVEVEPEVKPENDAGIEPEVEPETEPEVEEPKPRRARRSRKSAEVVDDQSTDTNDKEDANDDNRQEDTDESGEDTERPRRRRRRSRS</sequence>
<dbReference type="GO" id="GO:0004527">
    <property type="term" value="F:exonuclease activity"/>
    <property type="evidence" value="ECO:0007669"/>
    <property type="project" value="UniProtKB-KW"/>
</dbReference>
<dbReference type="GO" id="GO:0003677">
    <property type="term" value="F:DNA binding"/>
    <property type="evidence" value="ECO:0007669"/>
    <property type="project" value="UniProtKB-KW"/>
</dbReference>
<keyword evidence="8" id="KW-0238">DNA-binding</keyword>
<evidence type="ECO:0000256" key="8">
    <source>
        <dbReference type="ARBA" id="ARBA00023125"/>
    </source>
</evidence>
<feature type="compositionally biased region" description="Acidic residues" evidence="10">
    <location>
        <begin position="569"/>
        <end position="583"/>
    </location>
</feature>
<dbReference type="Pfam" id="PF12705">
    <property type="entry name" value="PDDEXK_1"/>
    <property type="match status" value="1"/>
</dbReference>